<evidence type="ECO:0000256" key="1">
    <source>
        <dbReference type="ARBA" id="ARBA00008954"/>
    </source>
</evidence>
<dbReference type="SUPFAM" id="SSF53383">
    <property type="entry name" value="PLP-dependent transferases"/>
    <property type="match status" value="1"/>
</dbReference>
<dbReference type="AlphaFoldDB" id="A0A7Z0IHR6"/>
<comment type="caution">
    <text evidence="4">The sequence shown here is derived from an EMBL/GenBank/DDBJ whole genome shotgun (WGS) entry which is preliminary data.</text>
</comment>
<dbReference type="Gene3D" id="3.40.640.10">
    <property type="entry name" value="Type I PLP-dependent aspartate aminotransferase-like (Major domain)"/>
    <property type="match status" value="1"/>
</dbReference>
<dbReference type="InterPro" id="IPR015421">
    <property type="entry name" value="PyrdxlP-dep_Trfase_major"/>
</dbReference>
<protein>
    <submittedName>
        <fullName evidence="4">4-aminobutyrate aminotransferase-like enzyme</fullName>
    </submittedName>
</protein>
<dbReference type="Gene3D" id="3.90.1150.10">
    <property type="entry name" value="Aspartate Aminotransferase, domain 1"/>
    <property type="match status" value="1"/>
</dbReference>
<dbReference type="EMBL" id="JACBZP010000001">
    <property type="protein sequence ID" value="NYI67938.1"/>
    <property type="molecule type" value="Genomic_DNA"/>
</dbReference>
<dbReference type="InterPro" id="IPR049704">
    <property type="entry name" value="Aminotrans_3_PPA_site"/>
</dbReference>
<gene>
    <name evidence="4" type="ORF">BJY26_002244</name>
</gene>
<keyword evidence="5" id="KW-1185">Reference proteome</keyword>
<dbReference type="InterPro" id="IPR005814">
    <property type="entry name" value="Aminotrans_3"/>
</dbReference>
<dbReference type="PANTHER" id="PTHR45688:SF13">
    <property type="entry name" value="ALANINE--GLYOXYLATE AMINOTRANSFERASE 2-LIKE"/>
    <property type="match status" value="1"/>
</dbReference>
<dbReference type="GO" id="GO:0030170">
    <property type="term" value="F:pyridoxal phosphate binding"/>
    <property type="evidence" value="ECO:0007669"/>
    <property type="project" value="InterPro"/>
</dbReference>
<evidence type="ECO:0000313" key="4">
    <source>
        <dbReference type="EMBL" id="NYI67938.1"/>
    </source>
</evidence>
<evidence type="ECO:0000313" key="5">
    <source>
        <dbReference type="Proteomes" id="UP000539111"/>
    </source>
</evidence>
<dbReference type="GO" id="GO:0008483">
    <property type="term" value="F:transaminase activity"/>
    <property type="evidence" value="ECO:0007669"/>
    <property type="project" value="UniProtKB-KW"/>
</dbReference>
<dbReference type="RefSeq" id="WP_179428277.1">
    <property type="nucleotide sequence ID" value="NZ_JACBZP010000001.1"/>
</dbReference>
<dbReference type="PIRSF" id="PIRSF000521">
    <property type="entry name" value="Transaminase_4ab_Lys_Orn"/>
    <property type="match status" value="1"/>
</dbReference>
<reference evidence="4 5" key="1">
    <citation type="submission" date="2020-07" db="EMBL/GenBank/DDBJ databases">
        <title>Sequencing the genomes of 1000 actinobacteria strains.</title>
        <authorList>
            <person name="Klenk H.-P."/>
        </authorList>
    </citation>
    <scope>NUCLEOTIDE SEQUENCE [LARGE SCALE GENOMIC DNA]</scope>
    <source>
        <strain evidence="4 5">DSM 26341</strain>
    </source>
</reference>
<dbReference type="Proteomes" id="UP000539111">
    <property type="component" value="Unassembled WGS sequence"/>
</dbReference>
<dbReference type="InterPro" id="IPR015422">
    <property type="entry name" value="PyrdxlP-dep_Trfase_small"/>
</dbReference>
<keyword evidence="4" id="KW-0808">Transferase</keyword>
<evidence type="ECO:0000256" key="3">
    <source>
        <dbReference type="RuleBase" id="RU003560"/>
    </source>
</evidence>
<accession>A0A7Z0IHR6</accession>
<sequence length="431" mass="45249">MGGNDPASGGTAAADDLLCRRRRALAASYRLFYDEPVHLVRGDGCWLFDADGERYLDAYNNVAVVGHARAEVVDAMYAQAARLNTHTRYLSEPVVEYAERLLAHFPAHLAQAIFTCTGSEANDLACRIATSWTGRAGFIVTKNAYHGTTTATAALSPSLHADTPASVRTVAAPNPREEGAEAAGRFAADVTAAAERLHADGVGFAGLIVDTILSSEGVWAEPRGLLAPAADAAHAAGGLVIADEVQAGFGRLGDGMWGFARHDLRPDLVTLGKPMGNGHPISGVIGRRDVFDAFGSRERYFNTFGGNPVSAAVGLAVLDVIERDGLVAHAGATGAHMRAELTDLASRHPGIGDVRGSGLFLAVELADPETGAPASERTARVVNEMRRERVLISATGPSGNVLKIRPPLVFDAEQSVLLSRALDDALTATEA</sequence>
<proteinExistence type="inferred from homology"/>
<dbReference type="Pfam" id="PF00202">
    <property type="entry name" value="Aminotran_3"/>
    <property type="match status" value="1"/>
</dbReference>
<name>A0A7Z0IHR6_9MICO</name>
<keyword evidence="4" id="KW-0032">Aminotransferase</keyword>
<keyword evidence="2 3" id="KW-0663">Pyridoxal phosphate</keyword>
<dbReference type="InterPro" id="IPR015424">
    <property type="entry name" value="PyrdxlP-dep_Trfase"/>
</dbReference>
<comment type="similarity">
    <text evidence="1 3">Belongs to the class-III pyridoxal-phosphate-dependent aminotransferase family.</text>
</comment>
<dbReference type="CDD" id="cd00610">
    <property type="entry name" value="OAT_like"/>
    <property type="match status" value="1"/>
</dbReference>
<dbReference type="PROSITE" id="PS00600">
    <property type="entry name" value="AA_TRANSFER_CLASS_3"/>
    <property type="match status" value="1"/>
</dbReference>
<dbReference type="PANTHER" id="PTHR45688">
    <property type="match status" value="1"/>
</dbReference>
<evidence type="ECO:0000256" key="2">
    <source>
        <dbReference type="ARBA" id="ARBA00022898"/>
    </source>
</evidence>
<organism evidence="4 5">
    <name type="scientific">Spelaeicoccus albus</name>
    <dbReference type="NCBI Taxonomy" id="1280376"/>
    <lineage>
        <taxon>Bacteria</taxon>
        <taxon>Bacillati</taxon>
        <taxon>Actinomycetota</taxon>
        <taxon>Actinomycetes</taxon>
        <taxon>Micrococcales</taxon>
        <taxon>Brevibacteriaceae</taxon>
        <taxon>Spelaeicoccus</taxon>
    </lineage>
</organism>